<keyword evidence="3 9" id="KW-0813">Transport</keyword>
<evidence type="ECO:0000313" key="11">
    <source>
        <dbReference type="Proteomes" id="UP000199589"/>
    </source>
</evidence>
<keyword evidence="5 9" id="KW-0812">Transmembrane</keyword>
<dbReference type="PANTHER" id="PTHR30330">
    <property type="entry name" value="AGSS FAMILY TRANSPORTER, SODIUM-ALANINE"/>
    <property type="match status" value="1"/>
</dbReference>
<protein>
    <submittedName>
        <fullName evidence="10">Alanine or glycine:cation symporter, AGCS family</fullName>
    </submittedName>
</protein>
<feature type="transmembrane region" description="Helical" evidence="9">
    <location>
        <begin position="217"/>
        <end position="240"/>
    </location>
</feature>
<evidence type="ECO:0000256" key="7">
    <source>
        <dbReference type="ARBA" id="ARBA00022989"/>
    </source>
</evidence>
<comment type="subcellular location">
    <subcellularLocation>
        <location evidence="1 9">Cell membrane</location>
        <topology evidence="1 9">Multi-pass membrane protein</topology>
    </subcellularLocation>
</comment>
<dbReference type="Gene3D" id="1.20.1740.10">
    <property type="entry name" value="Amino acid/polyamine transporter I"/>
    <property type="match status" value="1"/>
</dbReference>
<dbReference type="PRINTS" id="PR00175">
    <property type="entry name" value="NAALASMPORT"/>
</dbReference>
<name>A0A1I3ZRV6_9LACT</name>
<dbReference type="Proteomes" id="UP000199589">
    <property type="component" value="Unassembled WGS sequence"/>
</dbReference>
<keyword evidence="6 9" id="KW-0769">Symport</keyword>
<dbReference type="RefSeq" id="WP_198033964.1">
    <property type="nucleotide sequence ID" value="NZ_FOSJ01000037.1"/>
</dbReference>
<dbReference type="PROSITE" id="PS00873">
    <property type="entry name" value="NA_ALANINE_SYMP"/>
    <property type="match status" value="1"/>
</dbReference>
<feature type="transmembrane region" description="Helical" evidence="9">
    <location>
        <begin position="312"/>
        <end position="333"/>
    </location>
</feature>
<feature type="transmembrane region" description="Helical" evidence="9">
    <location>
        <begin position="70"/>
        <end position="98"/>
    </location>
</feature>
<dbReference type="PANTHER" id="PTHR30330:SF3">
    <property type="entry name" value="TRANSCRIPTIONAL REGULATOR, LRP FAMILY"/>
    <property type="match status" value="1"/>
</dbReference>
<dbReference type="GO" id="GO:0005283">
    <property type="term" value="F:amino acid:sodium symporter activity"/>
    <property type="evidence" value="ECO:0007669"/>
    <property type="project" value="InterPro"/>
</dbReference>
<evidence type="ECO:0000256" key="5">
    <source>
        <dbReference type="ARBA" id="ARBA00022692"/>
    </source>
</evidence>
<evidence type="ECO:0000256" key="6">
    <source>
        <dbReference type="ARBA" id="ARBA00022847"/>
    </source>
</evidence>
<evidence type="ECO:0000256" key="2">
    <source>
        <dbReference type="ARBA" id="ARBA00009261"/>
    </source>
</evidence>
<sequence length="460" mass="49417">MEGFMEWIMKVNEFVNDLVWGWPLLLLIFGTGIFLTIYIHFVTFTKFGYIIKETFFKMFKKDQVGEGEVTAFQAVSTALAATVGTGNIAGVGTAIAIGGPGAVFWMWVAAMFGMATKYGEVVLSIKYREKTEDGRFVGGPMYYLSKGANMKWLAVIFAVFGTLATFGIGNMVQSNSVADSLNVTFGINPLITGVVLAILVALVILGGIKSIGKVTEIIVPFMAAVYIIGGVSIVLLNIRLIPEAFRVIFHDAFTGSSAAGGFVGSSIVLSIRYGVARGIFTNEAGLGSAPIAHAAATTDHPVRQGLWGVFEVFADTIVLCTITALVIVMTGAWDTGLDGAPLTTAAFEEGLPYGGYVVTFGLIFFAFSTLLGWSYYGERCMEYLFGPKSIIIYRLVYLPLIVIGSVGGLRVVWALADTLNGLMALPNLIGLLILSPVIAKSTKDFFGKGGIYEREQKQVE</sequence>
<evidence type="ECO:0000256" key="4">
    <source>
        <dbReference type="ARBA" id="ARBA00022475"/>
    </source>
</evidence>
<evidence type="ECO:0000256" key="8">
    <source>
        <dbReference type="ARBA" id="ARBA00023136"/>
    </source>
</evidence>
<feature type="transmembrane region" description="Helical" evidence="9">
    <location>
        <begin position="20"/>
        <end position="49"/>
    </location>
</feature>
<dbReference type="NCBIfam" id="TIGR00835">
    <property type="entry name" value="agcS"/>
    <property type="match status" value="1"/>
</dbReference>
<evidence type="ECO:0000256" key="9">
    <source>
        <dbReference type="RuleBase" id="RU363064"/>
    </source>
</evidence>
<proteinExistence type="inferred from homology"/>
<feature type="transmembrane region" description="Helical" evidence="9">
    <location>
        <begin position="152"/>
        <end position="173"/>
    </location>
</feature>
<keyword evidence="11" id="KW-1185">Reference proteome</keyword>
<dbReference type="EMBL" id="FOSJ01000037">
    <property type="protein sequence ID" value="SFK46406.1"/>
    <property type="molecule type" value="Genomic_DNA"/>
</dbReference>
<feature type="transmembrane region" description="Helical" evidence="9">
    <location>
        <begin position="396"/>
        <end position="416"/>
    </location>
</feature>
<dbReference type="AlphaFoldDB" id="A0A1I3ZRV6"/>
<keyword evidence="8 9" id="KW-0472">Membrane</keyword>
<feature type="transmembrane region" description="Helical" evidence="9">
    <location>
        <begin position="185"/>
        <end position="205"/>
    </location>
</feature>
<reference evidence="11" key="1">
    <citation type="submission" date="2016-10" db="EMBL/GenBank/DDBJ databases">
        <authorList>
            <person name="Varghese N."/>
            <person name="Submissions S."/>
        </authorList>
    </citation>
    <scope>NUCLEOTIDE SEQUENCE [LARGE SCALE GENOMIC DNA]</scope>
    <source>
        <strain evidence="11">DSM 16108</strain>
    </source>
</reference>
<evidence type="ECO:0000256" key="1">
    <source>
        <dbReference type="ARBA" id="ARBA00004651"/>
    </source>
</evidence>
<keyword evidence="4 9" id="KW-1003">Cell membrane</keyword>
<evidence type="ECO:0000313" key="10">
    <source>
        <dbReference type="EMBL" id="SFK46406.1"/>
    </source>
</evidence>
<feature type="transmembrane region" description="Helical" evidence="9">
    <location>
        <begin position="422"/>
        <end position="439"/>
    </location>
</feature>
<organism evidence="10 11">
    <name type="scientific">Marinilactibacillus piezotolerans</name>
    <dbReference type="NCBI Taxonomy" id="258723"/>
    <lineage>
        <taxon>Bacteria</taxon>
        <taxon>Bacillati</taxon>
        <taxon>Bacillota</taxon>
        <taxon>Bacilli</taxon>
        <taxon>Lactobacillales</taxon>
        <taxon>Carnobacteriaceae</taxon>
        <taxon>Marinilactibacillus</taxon>
    </lineage>
</organism>
<gene>
    <name evidence="10" type="ORF">SAMN04488569_103711</name>
</gene>
<keyword evidence="7 9" id="KW-1133">Transmembrane helix</keyword>
<dbReference type="InterPro" id="IPR001463">
    <property type="entry name" value="Na/Ala_symport"/>
</dbReference>
<dbReference type="GO" id="GO:0005886">
    <property type="term" value="C:plasma membrane"/>
    <property type="evidence" value="ECO:0007669"/>
    <property type="project" value="UniProtKB-SubCell"/>
</dbReference>
<evidence type="ECO:0000256" key="3">
    <source>
        <dbReference type="ARBA" id="ARBA00022448"/>
    </source>
</evidence>
<accession>A0A1I3ZRV6</accession>
<comment type="similarity">
    <text evidence="2 9">Belongs to the alanine or glycine:cation symporter (AGCS) (TC 2.A.25) family.</text>
</comment>
<feature type="transmembrane region" description="Helical" evidence="9">
    <location>
        <begin position="353"/>
        <end position="376"/>
    </location>
</feature>
<dbReference type="FunFam" id="1.20.1740.10:FF:000004">
    <property type="entry name" value="Sodium:alanine symporter family protein"/>
    <property type="match status" value="1"/>
</dbReference>
<dbReference type="Pfam" id="PF01235">
    <property type="entry name" value="Na_Ala_symp"/>
    <property type="match status" value="1"/>
</dbReference>
<dbReference type="STRING" id="258723.GCA_900169305_01269"/>